<dbReference type="Pfam" id="PF04145">
    <property type="entry name" value="Ctr"/>
    <property type="match status" value="1"/>
</dbReference>
<evidence type="ECO:0000256" key="6">
    <source>
        <dbReference type="SAM" id="SignalP"/>
    </source>
</evidence>
<evidence type="ECO:0000256" key="5">
    <source>
        <dbReference type="SAM" id="MobiDB-lite"/>
    </source>
</evidence>
<keyword evidence="1 4" id="KW-0812">Transmembrane</keyword>
<dbReference type="OrthoDB" id="1193027at2759"/>
<accession>H0ETU0</accession>
<dbReference type="InParanoid" id="H0ETU0"/>
<dbReference type="GO" id="GO:0016020">
    <property type="term" value="C:membrane"/>
    <property type="evidence" value="ECO:0007669"/>
    <property type="project" value="UniProtKB-SubCell"/>
</dbReference>
<dbReference type="GO" id="GO:0005375">
    <property type="term" value="F:copper ion transmembrane transporter activity"/>
    <property type="evidence" value="ECO:0007669"/>
    <property type="project" value="UniProtKB-UniRule"/>
</dbReference>
<evidence type="ECO:0000256" key="1">
    <source>
        <dbReference type="ARBA" id="ARBA00022692"/>
    </source>
</evidence>
<gene>
    <name evidence="7" type="ORF">M7I_6160</name>
</gene>
<organism evidence="7 8">
    <name type="scientific">Glarea lozoyensis (strain ATCC 74030 / MF5533)</name>
    <dbReference type="NCBI Taxonomy" id="1104152"/>
    <lineage>
        <taxon>Eukaryota</taxon>
        <taxon>Fungi</taxon>
        <taxon>Dikarya</taxon>
        <taxon>Ascomycota</taxon>
        <taxon>Pezizomycotina</taxon>
        <taxon>Leotiomycetes</taxon>
        <taxon>Helotiales</taxon>
        <taxon>Helotiaceae</taxon>
        <taxon>Glarea</taxon>
    </lineage>
</organism>
<keyword evidence="3 4" id="KW-0472">Membrane</keyword>
<evidence type="ECO:0000256" key="2">
    <source>
        <dbReference type="ARBA" id="ARBA00022989"/>
    </source>
</evidence>
<keyword evidence="4" id="KW-0187">Copper transport</keyword>
<keyword evidence="2 4" id="KW-1133">Transmembrane helix</keyword>
<dbReference type="Gene3D" id="1.10.530.10">
    <property type="match status" value="1"/>
</dbReference>
<feature type="transmembrane region" description="Helical" evidence="4">
    <location>
        <begin position="297"/>
        <end position="315"/>
    </location>
</feature>
<feature type="signal peptide" evidence="6">
    <location>
        <begin position="1"/>
        <end position="19"/>
    </location>
</feature>
<keyword evidence="8" id="KW-1185">Reference proteome</keyword>
<sequence length="363" mass="39360">MAYFSAVLLLLSLVSQSWALPVSQTGTQDMNITYTDGDYHWTEITASTTTPVALPEITTPVTTSESTQQTASSTSGGPSSTTTVVNTPQSTGEVPVTSVPYTKFSGDGSEAAGWPSIAEWVSFDQMWANNKPILEVSCAAQGVENNSEEEIAQMKAAILEQAAATKVDPRFILATIMSESTGCVRVITTRSPGDLIINPGLMQDHQGTGSCEGIPAPCPEAQIKQMIMDGTAGTEAILRGGDGLQQTLQKAAAFGKDAQAVYVAARIYNSGSYMLFTWNTKNLCLIFKWWHIRSTPGLIFSLLAVVALTAAYEALRSLSRRYERAVEKRVESTPSMSSRSLQLLHISLYLPALLQWQQFFFMK</sequence>
<comment type="subcellular location">
    <subcellularLocation>
        <location evidence="4">Membrane</location>
        <topology evidence="4">Multi-pass membrane protein</topology>
    </subcellularLocation>
</comment>
<evidence type="ECO:0000256" key="4">
    <source>
        <dbReference type="RuleBase" id="RU367022"/>
    </source>
</evidence>
<comment type="caution">
    <text evidence="7">The sequence shown here is derived from an EMBL/GenBank/DDBJ whole genome shotgun (WGS) entry which is preliminary data.</text>
</comment>
<dbReference type="InterPro" id="IPR007274">
    <property type="entry name" value="Cop_transporter"/>
</dbReference>
<dbReference type="HOGENOM" id="CLU_058267_2_0_1"/>
<feature type="chain" id="PRO_5003532155" description="Copper transport protein" evidence="6">
    <location>
        <begin position="20"/>
        <end position="363"/>
    </location>
</feature>
<dbReference type="AlphaFoldDB" id="H0ETU0"/>
<evidence type="ECO:0000313" key="8">
    <source>
        <dbReference type="Proteomes" id="UP000005446"/>
    </source>
</evidence>
<keyword evidence="4" id="KW-0186">Copper</keyword>
<evidence type="ECO:0000313" key="7">
    <source>
        <dbReference type="EMBL" id="EHK98109.1"/>
    </source>
</evidence>
<dbReference type="Proteomes" id="UP000005446">
    <property type="component" value="Unassembled WGS sequence"/>
</dbReference>
<keyword evidence="4" id="KW-0406">Ion transport</keyword>
<name>H0ETU0_GLAL7</name>
<feature type="compositionally biased region" description="Low complexity" evidence="5">
    <location>
        <begin position="61"/>
        <end position="92"/>
    </location>
</feature>
<feature type="region of interest" description="Disordered" evidence="5">
    <location>
        <begin position="59"/>
        <end position="93"/>
    </location>
</feature>
<keyword evidence="6" id="KW-0732">Signal</keyword>
<proteinExistence type="inferred from homology"/>
<dbReference type="EMBL" id="AGUE01000165">
    <property type="protein sequence ID" value="EHK98109.1"/>
    <property type="molecule type" value="Genomic_DNA"/>
</dbReference>
<evidence type="ECO:0000256" key="3">
    <source>
        <dbReference type="ARBA" id="ARBA00023136"/>
    </source>
</evidence>
<comment type="similarity">
    <text evidence="4">Belongs to the copper transporter (Ctr) (TC 1.A.56) family. SLC31A subfamily.</text>
</comment>
<protein>
    <recommendedName>
        <fullName evidence="4">Copper transport protein</fullName>
    </recommendedName>
</protein>
<reference evidence="7 8" key="1">
    <citation type="journal article" date="2012" name="Eukaryot. Cell">
        <title>Genome sequence of the fungus Glarea lozoyensis: the first genome sequence of a species from the Helotiaceae family.</title>
        <authorList>
            <person name="Youssar L."/>
            <person name="Gruening B.A."/>
            <person name="Erxleben A."/>
            <person name="Guenther S."/>
            <person name="Huettel W."/>
        </authorList>
    </citation>
    <scope>NUCLEOTIDE SEQUENCE [LARGE SCALE GENOMIC DNA]</scope>
    <source>
        <strain evidence="8">ATCC 74030 / MF5533</strain>
    </source>
</reference>
<keyword evidence="4" id="KW-0813">Transport</keyword>